<evidence type="ECO:0000313" key="3">
    <source>
        <dbReference type="Proteomes" id="UP000308444"/>
    </source>
</evidence>
<dbReference type="EMBL" id="SZOH01003410">
    <property type="protein sequence ID" value="TKI90582.1"/>
    <property type="molecule type" value="Genomic_DNA"/>
</dbReference>
<dbReference type="Pfam" id="PF15637">
    <property type="entry name" value="Tox-HNH-HHH"/>
    <property type="match status" value="1"/>
</dbReference>
<reference evidence="2 3" key="1">
    <citation type="journal article" date="2019" name="Environ. Microbiol.">
        <title>An active ?-lactamase is a part of an orchestrated cell wall stress resistance network of Bacillus subtilis and related rhizosphere species.</title>
        <authorList>
            <person name="Bucher T."/>
            <person name="Keren-Paz A."/>
            <person name="Hausser J."/>
            <person name="Olender T."/>
            <person name="Cytryn E."/>
            <person name="Kolodkin-Gal I."/>
        </authorList>
    </citation>
    <scope>NUCLEOTIDE SEQUENCE [LARGE SCALE GENOMIC DNA]</scope>
    <source>
        <strain evidence="2 3">I32</strain>
    </source>
</reference>
<organism evidence="2 3">
    <name type="scientific">Bacillus cereus</name>
    <dbReference type="NCBI Taxonomy" id="1396"/>
    <lineage>
        <taxon>Bacteria</taxon>
        <taxon>Bacillati</taxon>
        <taxon>Bacillota</taxon>
        <taxon>Bacilli</taxon>
        <taxon>Bacillales</taxon>
        <taxon>Bacillaceae</taxon>
        <taxon>Bacillus</taxon>
        <taxon>Bacillus cereus group</taxon>
    </lineage>
</organism>
<dbReference type="AlphaFoldDB" id="A0A9X9A2J9"/>
<accession>A0A9X9A2J9</accession>
<gene>
    <name evidence="2" type="ORF">FC695_34145</name>
</gene>
<sequence>MDNPIRTYRGVELQNIDPVYIADQRTVVEMPFVGKGEKYTNAEGWRRDLKYFWSELLDRHPEAFSPNNRAIIEGRNPFTDSPVNDKVFREYFSQYDVKGVRGDKLVHHHIGGGGQAFPVPQKLHPGSGGIHNIEKEAGIWGKDKIYSELLQKLIKE</sequence>
<protein>
    <recommendedName>
        <fullName evidence="1">Tox-HNH-HHH domain-containing protein</fullName>
    </recommendedName>
</protein>
<dbReference type="InterPro" id="IPR028915">
    <property type="entry name" value="Tox-HNH-HHH_dom"/>
</dbReference>
<comment type="caution">
    <text evidence="2">The sequence shown here is derived from an EMBL/GenBank/DDBJ whole genome shotgun (WGS) entry which is preliminary data.</text>
</comment>
<feature type="domain" description="Tox-HNH-HHH" evidence="1">
    <location>
        <begin position="25"/>
        <end position="132"/>
    </location>
</feature>
<proteinExistence type="predicted"/>
<evidence type="ECO:0000313" key="2">
    <source>
        <dbReference type="EMBL" id="TKI90582.1"/>
    </source>
</evidence>
<name>A0A9X9A2J9_BACCE</name>
<evidence type="ECO:0000259" key="1">
    <source>
        <dbReference type="Pfam" id="PF15637"/>
    </source>
</evidence>
<dbReference type="Proteomes" id="UP000308444">
    <property type="component" value="Unassembled WGS sequence"/>
</dbReference>